<organism evidence="2 3">
    <name type="scientific">Tritrichomonas foetus</name>
    <dbReference type="NCBI Taxonomy" id="1144522"/>
    <lineage>
        <taxon>Eukaryota</taxon>
        <taxon>Metamonada</taxon>
        <taxon>Parabasalia</taxon>
        <taxon>Tritrichomonadida</taxon>
        <taxon>Tritrichomonadidae</taxon>
        <taxon>Tritrichomonas</taxon>
    </lineage>
</organism>
<dbReference type="InterPro" id="IPR011990">
    <property type="entry name" value="TPR-like_helical_dom_sf"/>
</dbReference>
<dbReference type="SMART" id="SM00028">
    <property type="entry name" value="TPR"/>
    <property type="match status" value="5"/>
</dbReference>
<dbReference type="OrthoDB" id="435413at2759"/>
<dbReference type="RefSeq" id="XP_068353309.1">
    <property type="nucleotide sequence ID" value="XM_068508946.1"/>
</dbReference>
<dbReference type="InterPro" id="IPR019734">
    <property type="entry name" value="TPR_rpt"/>
</dbReference>
<dbReference type="Pfam" id="PF13432">
    <property type="entry name" value="TPR_16"/>
    <property type="match status" value="1"/>
</dbReference>
<proteinExistence type="predicted"/>
<dbReference type="SUPFAM" id="SSF48452">
    <property type="entry name" value="TPR-like"/>
    <property type="match status" value="1"/>
</dbReference>
<dbReference type="Proteomes" id="UP000179807">
    <property type="component" value="Unassembled WGS sequence"/>
</dbReference>
<evidence type="ECO:0000313" key="3">
    <source>
        <dbReference type="Proteomes" id="UP000179807"/>
    </source>
</evidence>
<feature type="region of interest" description="Disordered" evidence="1">
    <location>
        <begin position="713"/>
        <end position="753"/>
    </location>
</feature>
<evidence type="ECO:0000256" key="1">
    <source>
        <dbReference type="SAM" id="MobiDB-lite"/>
    </source>
</evidence>
<sequence>MDFCIILEGSVKFISYVKVATSHFNTPIQTIVNSFVEEIKKYCDELFDPTRYSLYLDDQTDLTACVVPTKIEDLSKPISSILCKHFDLIFAMFEPLPTHQPPPDVEESPDVLQQQMFEDAIQQAKMALVNRDIKNATYCIQKARKLNKDDPVPLHLQIRLYMKIHRYKMAIEYAANAIRLFPGDKTALMLSARAHQRAGMHEEAIELYKRVFLFSPHNTAEYDDINTGIARSLLALDCPDQALSIMLPIVNTSPLNLKASVLLGKILARQGRLAEGLHYVIRNFSVEPDHKASRKFIGEHIINERQAELLRAELGDGTKNPFVMFYVGHILNEYGSCYASRYFFNSALKMVPSDPAIAVGCLKNSIAICIDLQDVISIGSTFLPTVEKRTDSLKSLVDNFDISKIEKDFDIKDKTPAKPFSKVDQGTKDAQMKIEQYDTLWFMIVLEGFLYSRGYITAAEQICNNVQAIISQYNFSKTVISQEVFYHLYIASIVSTIERPLEILPRFFIIGDEHCLSLAWRTFNFKGERNVFAPIVIDNLHPTNLFSTQMSVARTSFLSSIRMIPEGSNVIFCTASIDCSENIFSNPDKREVQTLDEALSMQIDSLVQITQRISKDRHLNIWVHPMFYMPLGPLQIVVDFNHRLAYKVWSLTLEMPELRMIDIFDELVYFEENEYHLKPEYTIDNVHLSPNYLPLVEASLNSDEILISKHIIQDDPSEPPYPPAVTPDSAASSQQETTVETNNEQQQPVAESK</sequence>
<keyword evidence="3" id="KW-1185">Reference proteome</keyword>
<dbReference type="VEuPathDB" id="TrichDB:TRFO_33197"/>
<gene>
    <name evidence="2" type="ORF">TRFO_33197</name>
</gene>
<dbReference type="AlphaFoldDB" id="A0A1J4JSF1"/>
<name>A0A1J4JSF1_9EUKA</name>
<reference evidence="2" key="1">
    <citation type="submission" date="2016-10" db="EMBL/GenBank/DDBJ databases">
        <authorList>
            <person name="Benchimol M."/>
            <person name="Almeida L.G."/>
            <person name="Vasconcelos A.T."/>
            <person name="Perreira-Neves A."/>
            <person name="Rosa I.A."/>
            <person name="Tasca T."/>
            <person name="Bogo M.R."/>
            <person name="de Souza W."/>
        </authorList>
    </citation>
    <scope>NUCLEOTIDE SEQUENCE [LARGE SCALE GENOMIC DNA]</scope>
    <source>
        <strain evidence="2">K</strain>
    </source>
</reference>
<dbReference type="GeneID" id="94843650"/>
<dbReference type="EMBL" id="MLAK01000968">
    <property type="protein sequence ID" value="OHT00173.1"/>
    <property type="molecule type" value="Genomic_DNA"/>
</dbReference>
<dbReference type="Gene3D" id="1.25.40.10">
    <property type="entry name" value="Tetratricopeptide repeat domain"/>
    <property type="match status" value="1"/>
</dbReference>
<accession>A0A1J4JSF1</accession>
<feature type="compositionally biased region" description="Polar residues" evidence="1">
    <location>
        <begin position="729"/>
        <end position="753"/>
    </location>
</feature>
<evidence type="ECO:0000313" key="2">
    <source>
        <dbReference type="EMBL" id="OHT00173.1"/>
    </source>
</evidence>
<comment type="caution">
    <text evidence="2">The sequence shown here is derived from an EMBL/GenBank/DDBJ whole genome shotgun (WGS) entry which is preliminary data.</text>
</comment>
<protein>
    <submittedName>
        <fullName evidence="2">Uncharacterized protein</fullName>
    </submittedName>
</protein>